<accession>A0A6V7HBG1</accession>
<keyword evidence="11" id="KW-1185">Reference proteome</keyword>
<evidence type="ECO:0000256" key="9">
    <source>
        <dbReference type="SAM" id="Phobius"/>
    </source>
</evidence>
<feature type="transmembrane region" description="Helical" evidence="9">
    <location>
        <begin position="26"/>
        <end position="49"/>
    </location>
</feature>
<dbReference type="GO" id="GO:0005886">
    <property type="term" value="C:plasma membrane"/>
    <property type="evidence" value="ECO:0007669"/>
    <property type="project" value="UniProtKB-SubCell"/>
</dbReference>
<keyword evidence="5 9" id="KW-0472">Membrane</keyword>
<feature type="transmembrane region" description="Helical" evidence="9">
    <location>
        <begin position="82"/>
        <end position="102"/>
    </location>
</feature>
<feature type="compositionally biased region" description="Basic and acidic residues" evidence="8">
    <location>
        <begin position="394"/>
        <end position="404"/>
    </location>
</feature>
<evidence type="ECO:0000256" key="6">
    <source>
        <dbReference type="ARBA" id="ARBA00023170"/>
    </source>
</evidence>
<name>A0A6V7HBG1_9HYME</name>
<feature type="non-terminal residue" evidence="10">
    <location>
        <position position="404"/>
    </location>
</feature>
<dbReference type="InterPro" id="IPR052192">
    <property type="entry name" value="Insect_Ionotropic_Sensory_Rcpt"/>
</dbReference>
<evidence type="ECO:0000256" key="2">
    <source>
        <dbReference type="ARBA" id="ARBA00022475"/>
    </source>
</evidence>
<evidence type="ECO:0000256" key="3">
    <source>
        <dbReference type="ARBA" id="ARBA00022692"/>
    </source>
</evidence>
<dbReference type="PANTHER" id="PTHR42643:SF24">
    <property type="entry name" value="IONOTROPIC RECEPTOR 60A"/>
    <property type="match status" value="1"/>
</dbReference>
<dbReference type="Proteomes" id="UP000752696">
    <property type="component" value="Unassembled WGS sequence"/>
</dbReference>
<protein>
    <recommendedName>
        <fullName evidence="12">Ionotropic glutamate receptor C-terminal domain-containing protein</fullName>
    </recommendedName>
</protein>
<comment type="caution">
    <text evidence="10">The sequence shown here is derived from an EMBL/GenBank/DDBJ whole genome shotgun (WGS) entry which is preliminary data.</text>
</comment>
<feature type="compositionally biased region" description="Basic and acidic residues" evidence="8">
    <location>
        <begin position="354"/>
        <end position="387"/>
    </location>
</feature>
<keyword evidence="6" id="KW-0675">Receptor</keyword>
<feature type="transmembrane region" description="Helical" evidence="9">
    <location>
        <begin position="323"/>
        <end position="347"/>
    </location>
</feature>
<evidence type="ECO:0000256" key="7">
    <source>
        <dbReference type="ARBA" id="ARBA00023180"/>
    </source>
</evidence>
<keyword evidence="4 9" id="KW-1133">Transmembrane helix</keyword>
<evidence type="ECO:0008006" key="12">
    <source>
        <dbReference type="Google" id="ProtNLM"/>
    </source>
</evidence>
<comment type="subcellular location">
    <subcellularLocation>
        <location evidence="1">Cell membrane</location>
        <topology evidence="1">Multi-pass membrane protein</topology>
    </subcellularLocation>
</comment>
<evidence type="ECO:0000313" key="10">
    <source>
        <dbReference type="EMBL" id="CAD1477689.1"/>
    </source>
</evidence>
<feature type="non-terminal residue" evidence="10">
    <location>
        <position position="1"/>
    </location>
</feature>
<keyword evidence="2" id="KW-1003">Cell membrane</keyword>
<feature type="region of interest" description="Disordered" evidence="8">
    <location>
        <begin position="350"/>
        <end position="404"/>
    </location>
</feature>
<dbReference type="PANTHER" id="PTHR42643">
    <property type="entry name" value="IONOTROPIC RECEPTOR 20A-RELATED"/>
    <property type="match status" value="1"/>
</dbReference>
<reference evidence="10" key="1">
    <citation type="submission" date="2020-07" db="EMBL/GenBank/DDBJ databases">
        <authorList>
            <person name="Nazaruddin N."/>
        </authorList>
    </citation>
    <scope>NUCLEOTIDE SEQUENCE</scope>
</reference>
<dbReference type="OrthoDB" id="7679028at2759"/>
<evidence type="ECO:0000256" key="5">
    <source>
        <dbReference type="ARBA" id="ARBA00023136"/>
    </source>
</evidence>
<keyword evidence="7" id="KW-0325">Glycoprotein</keyword>
<keyword evidence="3 9" id="KW-0812">Transmembrane</keyword>
<sequence length="404" mass="46583">HTYPHGDGGLCVITRRAGELSEFVKILSFLSPSVHVVIGVLFTIALFVLAKHQGFLRSSVNMIRLMTFGSIYRLPRTSSSRIFFSSMFVLYMIINALVQGHLASLLTIPVSLPNIRTAENLKSTNSQWRDTYHGHKCRARIPNNKPGKQTRAGFEFQTVKGDSCCRCHNFDTLKIEFALNVTKHDHPPQGSGYQIYGSMFHERELQDPELRSRFHVDTYHGCKQRVLESERAACLDDCLHHYARIQNDSVLHRSRKIQQNLLVYVTRQNWPLLAPVTRIVRRTVEAGIATLWKKSSTRKMHRAWKRRWTNRKRKFRNLEIRHVLFSFYMLATGLFVAAAAFAAEMVVGRRRHPRTGESSRDQRNVSDRERIQQSGKKEKTSALESPHESTTISIDEKKQRESLI</sequence>
<organism evidence="10 11">
    <name type="scientific">Heterotrigona itama</name>
    <dbReference type="NCBI Taxonomy" id="395501"/>
    <lineage>
        <taxon>Eukaryota</taxon>
        <taxon>Metazoa</taxon>
        <taxon>Ecdysozoa</taxon>
        <taxon>Arthropoda</taxon>
        <taxon>Hexapoda</taxon>
        <taxon>Insecta</taxon>
        <taxon>Pterygota</taxon>
        <taxon>Neoptera</taxon>
        <taxon>Endopterygota</taxon>
        <taxon>Hymenoptera</taxon>
        <taxon>Apocrita</taxon>
        <taxon>Aculeata</taxon>
        <taxon>Apoidea</taxon>
        <taxon>Anthophila</taxon>
        <taxon>Apidae</taxon>
        <taxon>Heterotrigona</taxon>
    </lineage>
</organism>
<evidence type="ECO:0000256" key="4">
    <source>
        <dbReference type="ARBA" id="ARBA00022989"/>
    </source>
</evidence>
<proteinExistence type="predicted"/>
<evidence type="ECO:0000256" key="8">
    <source>
        <dbReference type="SAM" id="MobiDB-lite"/>
    </source>
</evidence>
<dbReference type="AlphaFoldDB" id="A0A6V7HBG1"/>
<gene>
    <name evidence="10" type="ORF">MHI_LOCUS747722</name>
</gene>
<dbReference type="EMBL" id="CAJDYZ010010190">
    <property type="protein sequence ID" value="CAD1477689.1"/>
    <property type="molecule type" value="Genomic_DNA"/>
</dbReference>
<evidence type="ECO:0000256" key="1">
    <source>
        <dbReference type="ARBA" id="ARBA00004651"/>
    </source>
</evidence>
<evidence type="ECO:0000313" key="11">
    <source>
        <dbReference type="Proteomes" id="UP000752696"/>
    </source>
</evidence>